<dbReference type="OrthoDB" id="2322426at2759"/>
<proteinExistence type="predicted"/>
<dbReference type="Proteomes" id="UP000265703">
    <property type="component" value="Unassembled WGS sequence"/>
</dbReference>
<dbReference type="AlphaFoldDB" id="A0A397SEK6"/>
<name>A0A397SEK6_9GLOM</name>
<evidence type="ECO:0000313" key="2">
    <source>
        <dbReference type="Proteomes" id="UP000265703"/>
    </source>
</evidence>
<comment type="caution">
    <text evidence="1">The sequence shown here is derived from an EMBL/GenBank/DDBJ whole genome shotgun (WGS) entry which is preliminary data.</text>
</comment>
<reference evidence="1 2" key="1">
    <citation type="submission" date="2018-06" db="EMBL/GenBank/DDBJ databases">
        <title>Comparative genomics reveals the genomic features of Rhizophagus irregularis, R. cerebriforme, R. diaphanum and Gigaspora rosea, and their symbiotic lifestyle signature.</title>
        <authorList>
            <person name="Morin E."/>
            <person name="San Clemente H."/>
            <person name="Chen E.C.H."/>
            <person name="De La Providencia I."/>
            <person name="Hainaut M."/>
            <person name="Kuo A."/>
            <person name="Kohler A."/>
            <person name="Murat C."/>
            <person name="Tang N."/>
            <person name="Roy S."/>
            <person name="Loubradou J."/>
            <person name="Henrissat B."/>
            <person name="Grigoriev I.V."/>
            <person name="Corradi N."/>
            <person name="Roux C."/>
            <person name="Martin F.M."/>
        </authorList>
    </citation>
    <scope>NUCLEOTIDE SEQUENCE [LARGE SCALE GENOMIC DNA]</scope>
    <source>
        <strain evidence="1 2">DAOM 227022</strain>
    </source>
</reference>
<protein>
    <submittedName>
        <fullName evidence="1">Uncharacterized protein</fullName>
    </submittedName>
</protein>
<keyword evidence="2" id="KW-1185">Reference proteome</keyword>
<evidence type="ECO:0000313" key="1">
    <source>
        <dbReference type="EMBL" id="RIA83309.1"/>
    </source>
</evidence>
<gene>
    <name evidence="1" type="ORF">C1645_786716</name>
</gene>
<organism evidence="1 2">
    <name type="scientific">Glomus cerebriforme</name>
    <dbReference type="NCBI Taxonomy" id="658196"/>
    <lineage>
        <taxon>Eukaryota</taxon>
        <taxon>Fungi</taxon>
        <taxon>Fungi incertae sedis</taxon>
        <taxon>Mucoromycota</taxon>
        <taxon>Glomeromycotina</taxon>
        <taxon>Glomeromycetes</taxon>
        <taxon>Glomerales</taxon>
        <taxon>Glomeraceae</taxon>
        <taxon>Glomus</taxon>
    </lineage>
</organism>
<dbReference type="EMBL" id="QKYT01000583">
    <property type="protein sequence ID" value="RIA83309.1"/>
    <property type="molecule type" value="Genomic_DNA"/>
</dbReference>
<sequence>MNSILDRMINYNNICSLPSNTYVQKLANQARNGEGVLILTGEDLMKRNIEHEARQLQLHYNQHDIDSLTNEYWNSRLTLSQKNRFINLAKYINQIRNNKTIDLIVQINRPQITNTPFEYALFNGTSFYDDKITESSILPAGCSNSSLFP</sequence>
<accession>A0A397SEK6</accession>